<keyword evidence="8" id="KW-1185">Reference proteome</keyword>
<dbReference type="InterPro" id="IPR044810">
    <property type="entry name" value="WRKY_plant"/>
</dbReference>
<organism evidence="7 8">
    <name type="scientific">Sorghum bicolor</name>
    <name type="common">Sorghum</name>
    <name type="synonym">Sorghum vulgare</name>
    <dbReference type="NCBI Taxonomy" id="4558"/>
    <lineage>
        <taxon>Eukaryota</taxon>
        <taxon>Viridiplantae</taxon>
        <taxon>Streptophyta</taxon>
        <taxon>Embryophyta</taxon>
        <taxon>Tracheophyta</taxon>
        <taxon>Spermatophyta</taxon>
        <taxon>Magnoliopsida</taxon>
        <taxon>Liliopsida</taxon>
        <taxon>Poales</taxon>
        <taxon>Poaceae</taxon>
        <taxon>PACMAD clade</taxon>
        <taxon>Panicoideae</taxon>
        <taxon>Andropogonodae</taxon>
        <taxon>Andropogoneae</taxon>
        <taxon>Sorghinae</taxon>
        <taxon>Sorghum</taxon>
    </lineage>
</organism>
<keyword evidence="3" id="KW-0238">DNA-binding</keyword>
<evidence type="ECO:0000256" key="2">
    <source>
        <dbReference type="ARBA" id="ARBA00023015"/>
    </source>
</evidence>
<protein>
    <recommendedName>
        <fullName evidence="6">WRKY domain-containing protein</fullName>
    </recommendedName>
</protein>
<dbReference type="InterPro" id="IPR036576">
    <property type="entry name" value="WRKY_dom_sf"/>
</dbReference>
<keyword evidence="2" id="KW-0805">Transcription regulation</keyword>
<dbReference type="SUPFAM" id="SSF118290">
    <property type="entry name" value="WRKY DNA-binding domain"/>
    <property type="match status" value="1"/>
</dbReference>
<dbReference type="Pfam" id="PF03106">
    <property type="entry name" value="WRKY"/>
    <property type="match status" value="1"/>
</dbReference>
<reference evidence="8" key="2">
    <citation type="journal article" date="2018" name="Plant J.">
        <title>The Sorghum bicolor reference genome: improved assembly, gene annotations, a transcriptome atlas, and signatures of genome organization.</title>
        <authorList>
            <person name="McCormick R.F."/>
            <person name="Truong S.K."/>
            <person name="Sreedasyam A."/>
            <person name="Jenkins J."/>
            <person name="Shu S."/>
            <person name="Sims D."/>
            <person name="Kennedy M."/>
            <person name="Amirebrahimi M."/>
            <person name="Weers B.D."/>
            <person name="McKinley B."/>
            <person name="Mattison A."/>
            <person name="Morishige D.T."/>
            <person name="Grimwood J."/>
            <person name="Schmutz J."/>
            <person name="Mullet J.E."/>
        </authorList>
    </citation>
    <scope>NUCLEOTIDE SEQUENCE [LARGE SCALE GENOMIC DNA]</scope>
    <source>
        <strain evidence="8">cv. BTx623</strain>
    </source>
</reference>
<dbReference type="AlphaFoldDB" id="C5Y3H6"/>
<comment type="subcellular location">
    <subcellularLocation>
        <location evidence="1">Nucleus</location>
    </subcellularLocation>
</comment>
<evidence type="ECO:0000256" key="1">
    <source>
        <dbReference type="ARBA" id="ARBA00004123"/>
    </source>
</evidence>
<dbReference type="ExpressionAtlas" id="C5Y3H6">
    <property type="expression patterns" value="baseline and differential"/>
</dbReference>
<reference evidence="7 8" key="1">
    <citation type="journal article" date="2009" name="Nature">
        <title>The Sorghum bicolor genome and the diversification of grasses.</title>
        <authorList>
            <person name="Paterson A.H."/>
            <person name="Bowers J.E."/>
            <person name="Bruggmann R."/>
            <person name="Dubchak I."/>
            <person name="Grimwood J."/>
            <person name="Gundlach H."/>
            <person name="Haberer G."/>
            <person name="Hellsten U."/>
            <person name="Mitros T."/>
            <person name="Poliakov A."/>
            <person name="Schmutz J."/>
            <person name="Spannagl M."/>
            <person name="Tang H."/>
            <person name="Wang X."/>
            <person name="Wicker T."/>
            <person name="Bharti A.K."/>
            <person name="Chapman J."/>
            <person name="Feltus F.A."/>
            <person name="Gowik U."/>
            <person name="Grigoriev I.V."/>
            <person name="Lyons E."/>
            <person name="Maher C.A."/>
            <person name="Martis M."/>
            <person name="Narechania A."/>
            <person name="Otillar R.P."/>
            <person name="Penning B.W."/>
            <person name="Salamov A.A."/>
            <person name="Wang Y."/>
            <person name="Zhang L."/>
            <person name="Carpita N.C."/>
            <person name="Freeling M."/>
            <person name="Gingle A.R."/>
            <person name="Hash C.T."/>
            <person name="Keller B."/>
            <person name="Klein P."/>
            <person name="Kresovich S."/>
            <person name="McCann M.C."/>
            <person name="Ming R."/>
            <person name="Peterson D.G."/>
            <person name="Mehboob-ur-Rahman"/>
            <person name="Ware D."/>
            <person name="Westhoff P."/>
            <person name="Mayer K.F."/>
            <person name="Messing J."/>
            <person name="Rokhsar D.S."/>
        </authorList>
    </citation>
    <scope>NUCLEOTIDE SEQUENCE [LARGE SCALE GENOMIC DNA]</scope>
    <source>
        <strain evidence="8">cv. BTx623</strain>
    </source>
</reference>
<dbReference type="Gramene" id="EES09137">
    <property type="protein sequence ID" value="EES09137"/>
    <property type="gene ID" value="SORBI_3005G013800"/>
</dbReference>
<evidence type="ECO:0000256" key="4">
    <source>
        <dbReference type="ARBA" id="ARBA00023163"/>
    </source>
</evidence>
<dbReference type="OrthoDB" id="747295at2759"/>
<dbReference type="Proteomes" id="UP000000768">
    <property type="component" value="Chromosome 5"/>
</dbReference>
<dbReference type="OMA" id="LMHEVIM"/>
<dbReference type="SMART" id="SM00774">
    <property type="entry name" value="WRKY"/>
    <property type="match status" value="1"/>
</dbReference>
<evidence type="ECO:0000313" key="7">
    <source>
        <dbReference type="EMBL" id="EES09137.2"/>
    </source>
</evidence>
<dbReference type="PROSITE" id="PS50811">
    <property type="entry name" value="WRKY"/>
    <property type="match status" value="1"/>
</dbReference>
<dbReference type="GO" id="GO:0005634">
    <property type="term" value="C:nucleus"/>
    <property type="evidence" value="ECO:0000318"/>
    <property type="project" value="GO_Central"/>
</dbReference>
<evidence type="ECO:0000256" key="3">
    <source>
        <dbReference type="ARBA" id="ARBA00023125"/>
    </source>
</evidence>
<evidence type="ECO:0000259" key="6">
    <source>
        <dbReference type="PROSITE" id="PS50811"/>
    </source>
</evidence>
<feature type="domain" description="WRKY" evidence="6">
    <location>
        <begin position="124"/>
        <end position="180"/>
    </location>
</feature>
<dbReference type="Gene3D" id="2.20.25.80">
    <property type="entry name" value="WRKY domain"/>
    <property type="match status" value="1"/>
</dbReference>
<dbReference type="EMBL" id="CM000764">
    <property type="protein sequence ID" value="EES09137.2"/>
    <property type="molecule type" value="Genomic_DNA"/>
</dbReference>
<evidence type="ECO:0000256" key="5">
    <source>
        <dbReference type="ARBA" id="ARBA00023242"/>
    </source>
</evidence>
<gene>
    <name evidence="7" type="ORF">SORBI_3005G013800</name>
</gene>
<accession>C5Y3H6</accession>
<dbReference type="InterPro" id="IPR003657">
    <property type="entry name" value="WRKY_dom"/>
</dbReference>
<keyword evidence="5" id="KW-0539">Nucleus</keyword>
<dbReference type="GO" id="GO:0003700">
    <property type="term" value="F:DNA-binding transcription factor activity"/>
    <property type="evidence" value="ECO:0000318"/>
    <property type="project" value="GO_Central"/>
</dbReference>
<dbReference type="GO" id="GO:0006355">
    <property type="term" value="P:regulation of DNA-templated transcription"/>
    <property type="evidence" value="ECO:0000318"/>
    <property type="project" value="GO_Central"/>
</dbReference>
<dbReference type="InParanoid" id="C5Y3H6"/>
<sequence length="271" mass="30678">MMNILESSNLGGYKEVINEVEHQRALMMNLHDLVLPILDPCSGQAKLIQQLFEEVFSSSGKIISSLELGDNSEKQAILIKHKGKGGKDNVENHILEENNKDRGNKRRKNANHISSVVTQTPYFDGCHWRKYGQKWISRAKHSRSYYRCAYSKEQGCPATKTVQQKENDGNGTVRLFNVNYYGQHICNSDGIVHPHVVGATQDSMPIVSQNQNSSSVFVNTDVHGVQDEIFESLFMVPDMPEYLTEFVDVEMARAFEITPMNSPMIPEDIWA</sequence>
<dbReference type="GO" id="GO:0000976">
    <property type="term" value="F:transcription cis-regulatory region binding"/>
    <property type="evidence" value="ECO:0000318"/>
    <property type="project" value="GO_Central"/>
</dbReference>
<name>C5Y3H6_SORBI</name>
<dbReference type="PANTHER" id="PTHR31282">
    <property type="entry name" value="WRKY TRANSCRIPTION FACTOR 21-RELATED"/>
    <property type="match status" value="1"/>
</dbReference>
<dbReference type="HOGENOM" id="CLU_087748_0_0_1"/>
<evidence type="ECO:0000313" key="8">
    <source>
        <dbReference type="Proteomes" id="UP000000768"/>
    </source>
</evidence>
<dbReference type="FunCoup" id="C5Y3H6">
    <property type="interactions" value="342"/>
</dbReference>
<dbReference type="STRING" id="4558.C5Y3H6"/>
<keyword evidence="4" id="KW-0804">Transcription</keyword>
<proteinExistence type="predicted"/>